<evidence type="ECO:0000313" key="2">
    <source>
        <dbReference type="EMBL" id="SHN03440.1"/>
    </source>
</evidence>
<keyword evidence="1" id="KW-0472">Membrane</keyword>
<name>A0A9X8QY94_9ACTN</name>
<feature type="transmembrane region" description="Helical" evidence="1">
    <location>
        <begin position="211"/>
        <end position="230"/>
    </location>
</feature>
<proteinExistence type="predicted"/>
<organism evidence="2 3">
    <name type="scientific">Streptomyces yunnanensis</name>
    <dbReference type="NCBI Taxonomy" id="156453"/>
    <lineage>
        <taxon>Bacteria</taxon>
        <taxon>Bacillati</taxon>
        <taxon>Actinomycetota</taxon>
        <taxon>Actinomycetes</taxon>
        <taxon>Kitasatosporales</taxon>
        <taxon>Streptomycetaceae</taxon>
        <taxon>Streptomyces</taxon>
    </lineage>
</organism>
<dbReference type="Proteomes" id="UP000184388">
    <property type="component" value="Unassembled WGS sequence"/>
</dbReference>
<dbReference type="AlphaFoldDB" id="A0A9X8QY94"/>
<evidence type="ECO:0000256" key="1">
    <source>
        <dbReference type="SAM" id="Phobius"/>
    </source>
</evidence>
<evidence type="ECO:0008006" key="4">
    <source>
        <dbReference type="Google" id="ProtNLM"/>
    </source>
</evidence>
<evidence type="ECO:0000313" key="3">
    <source>
        <dbReference type="Proteomes" id="UP000184388"/>
    </source>
</evidence>
<keyword evidence="1" id="KW-1133">Transmembrane helix</keyword>
<dbReference type="EMBL" id="FRBK01000018">
    <property type="protein sequence ID" value="SHN03440.1"/>
    <property type="molecule type" value="Genomic_DNA"/>
</dbReference>
<comment type="caution">
    <text evidence="2">The sequence shown here is derived from an EMBL/GenBank/DDBJ whole genome shotgun (WGS) entry which is preliminary data.</text>
</comment>
<keyword evidence="1" id="KW-0812">Transmembrane</keyword>
<gene>
    <name evidence="2" type="ORF">SAMN05216268_11831</name>
</gene>
<sequence length="633" mass="66774">MPMDERTRAEVERAEAALVEHYPRLVRLAYLVLPPSMGRHRKVLTAHGLVQRALPWRVPRRPVGALPAQRGSDAGSGYDLVRQRTLELALAYEDRQRPAVLLPTVPFVWGLRLFPRAGGADELALDQALSAVPAAVRAALGLWHLEGLEAEAARAVLARAGVPDPDMALRAAGQLDRRTGAGAGALLNSGEFDPCTVQARPTDLLRRRQRVRATGVLAAVLVVGALAMALPGGRPAGGSALTAAQQALDPGRLLRVPNEQWARTARVDFTAWPARGRQAGDRQLLARALGVWAAPPAGTRIVAAADTSTRPPAAPPRLLYAGLIDNVMVVVFHDGERLVRYAEPQDATPTLHFARVDNADLASAGGLVIGRGNGWQRYLIAPWVAEVGVRDLLAPDAPSHGLHLAPDGVTDRIPTPPVDGAPCGHWPVAEFRSSPRIDDRRSFLMTDLGDLAPVHLTSVPPAAAGGGPGEATGAPALHSWARTACALRSLRGTGVRSVTNWAYARQELPEGGGTATWVCNRADTWRGSGRAMVQFQPPAAGPADPGRIAGRAVGTAACSPFGRHVLADVHWQAKSGKWYLLAAGSGELAKVDVSGGVRAAAQAPVLAVPAARNTTAQVAGRLRDGRSLPAMLP</sequence>
<accession>A0A9X8QY94</accession>
<reference evidence="3" key="1">
    <citation type="submission" date="2016-11" db="EMBL/GenBank/DDBJ databases">
        <authorList>
            <person name="Jaros S."/>
            <person name="Januszkiewicz K."/>
            <person name="Wedrychowicz H."/>
        </authorList>
    </citation>
    <scope>NUCLEOTIDE SEQUENCE [LARGE SCALE GENOMIC DNA]</scope>
    <source>
        <strain evidence="3">CGMCC 4.3555</strain>
    </source>
</reference>
<protein>
    <recommendedName>
        <fullName evidence="4">DNA-directed RNA polymerase specialized sigma subunit, sigma24 family</fullName>
    </recommendedName>
</protein>